<sequence length="173" mass="18153">MKKLILGFVAVSILSACATVQSIVRSTLPYTATLIIPAGTSTGSMRSAVSPASSADQIFGGSSNAQIKEVRISNAKIDASSPSNQNLGVFSTIRLYLSKGDGSGEVLVATRNDVSANAGSSIVLDIDNSRFLDDVIKSSTARVRMEYTLRNTLNTDVSVRATLNFTSTPATTQ</sequence>
<accession>A0ABW4ZHA3</accession>
<evidence type="ECO:0008006" key="4">
    <source>
        <dbReference type="Google" id="ProtNLM"/>
    </source>
</evidence>
<dbReference type="RefSeq" id="WP_255899419.1">
    <property type="nucleotide sequence ID" value="NZ_JAFMZO010000001.1"/>
</dbReference>
<comment type="caution">
    <text evidence="2">The sequence shown here is derived from an EMBL/GenBank/DDBJ whole genome shotgun (WGS) entry which is preliminary data.</text>
</comment>
<feature type="signal peptide" evidence="1">
    <location>
        <begin position="1"/>
        <end position="18"/>
    </location>
</feature>
<reference evidence="3" key="1">
    <citation type="journal article" date="2019" name="Int. J. Syst. Evol. Microbiol.">
        <title>The Global Catalogue of Microorganisms (GCM) 10K type strain sequencing project: providing services to taxonomists for standard genome sequencing and annotation.</title>
        <authorList>
            <consortium name="The Broad Institute Genomics Platform"/>
            <consortium name="The Broad Institute Genome Sequencing Center for Infectious Disease"/>
            <person name="Wu L."/>
            <person name="Ma J."/>
        </authorList>
    </citation>
    <scope>NUCLEOTIDE SEQUENCE [LARGE SCALE GENOMIC DNA]</scope>
    <source>
        <strain evidence="3">KCTC 42217</strain>
    </source>
</reference>
<keyword evidence="1" id="KW-0732">Signal</keyword>
<name>A0ABW4ZHA3_9SPHI</name>
<evidence type="ECO:0000313" key="2">
    <source>
        <dbReference type="EMBL" id="MFD2161389.1"/>
    </source>
</evidence>
<gene>
    <name evidence="2" type="ORF">ACFSJU_03240</name>
</gene>
<proteinExistence type="predicted"/>
<feature type="chain" id="PRO_5047305691" description="Lipoprotein" evidence="1">
    <location>
        <begin position="19"/>
        <end position="173"/>
    </location>
</feature>
<dbReference type="EMBL" id="JBHUHZ010000001">
    <property type="protein sequence ID" value="MFD2161389.1"/>
    <property type="molecule type" value="Genomic_DNA"/>
</dbReference>
<dbReference type="Proteomes" id="UP001597387">
    <property type="component" value="Unassembled WGS sequence"/>
</dbReference>
<evidence type="ECO:0000256" key="1">
    <source>
        <dbReference type="SAM" id="SignalP"/>
    </source>
</evidence>
<organism evidence="2 3">
    <name type="scientific">Paradesertivirga mongoliensis</name>
    <dbReference type="NCBI Taxonomy" id="2100740"/>
    <lineage>
        <taxon>Bacteria</taxon>
        <taxon>Pseudomonadati</taxon>
        <taxon>Bacteroidota</taxon>
        <taxon>Sphingobacteriia</taxon>
        <taxon>Sphingobacteriales</taxon>
        <taxon>Sphingobacteriaceae</taxon>
        <taxon>Paradesertivirga</taxon>
    </lineage>
</organism>
<keyword evidence="3" id="KW-1185">Reference proteome</keyword>
<protein>
    <recommendedName>
        <fullName evidence="4">Lipoprotein</fullName>
    </recommendedName>
</protein>
<dbReference type="PROSITE" id="PS51257">
    <property type="entry name" value="PROKAR_LIPOPROTEIN"/>
    <property type="match status" value="1"/>
</dbReference>
<evidence type="ECO:0000313" key="3">
    <source>
        <dbReference type="Proteomes" id="UP001597387"/>
    </source>
</evidence>